<dbReference type="Pfam" id="PF08352">
    <property type="entry name" value="oligo_HPY"/>
    <property type="match status" value="1"/>
</dbReference>
<evidence type="ECO:0000259" key="4">
    <source>
        <dbReference type="Pfam" id="PF08352"/>
    </source>
</evidence>
<keyword evidence="1" id="KW-0813">Transport</keyword>
<dbReference type="SUPFAM" id="SSF52540">
    <property type="entry name" value="P-loop containing nucleoside triphosphate hydrolases"/>
    <property type="match status" value="1"/>
</dbReference>
<dbReference type="InterPro" id="IPR027417">
    <property type="entry name" value="P-loop_NTPase"/>
</dbReference>
<comment type="caution">
    <text evidence="5">The sequence shown here is derived from an EMBL/GenBank/DDBJ whole genome shotgun (WGS) entry which is preliminary data.</text>
</comment>
<dbReference type="EMBL" id="BARU01034763">
    <property type="protein sequence ID" value="GAH67339.1"/>
    <property type="molecule type" value="Genomic_DNA"/>
</dbReference>
<feature type="domain" description="Oligopeptide/dipeptide ABC transporter C-terminal" evidence="4">
    <location>
        <begin position="9"/>
        <end position="73"/>
    </location>
</feature>
<dbReference type="Gene3D" id="3.40.50.300">
    <property type="entry name" value="P-loop containing nucleotide triphosphate hydrolases"/>
    <property type="match status" value="1"/>
</dbReference>
<organism evidence="5">
    <name type="scientific">marine sediment metagenome</name>
    <dbReference type="NCBI Taxonomy" id="412755"/>
    <lineage>
        <taxon>unclassified sequences</taxon>
        <taxon>metagenomes</taxon>
        <taxon>ecological metagenomes</taxon>
    </lineage>
</organism>
<name>X1IMJ3_9ZZZZ</name>
<dbReference type="GO" id="GO:0015833">
    <property type="term" value="P:peptide transport"/>
    <property type="evidence" value="ECO:0007669"/>
    <property type="project" value="InterPro"/>
</dbReference>
<dbReference type="NCBIfam" id="TIGR01727">
    <property type="entry name" value="oligo_HPY"/>
    <property type="match status" value="1"/>
</dbReference>
<reference evidence="5" key="1">
    <citation type="journal article" date="2014" name="Front. Microbiol.">
        <title>High frequency of phylogenetically diverse reductive dehalogenase-homologous genes in deep subseafloor sedimentary metagenomes.</title>
        <authorList>
            <person name="Kawai M."/>
            <person name="Futagami T."/>
            <person name="Toyoda A."/>
            <person name="Takaki Y."/>
            <person name="Nishi S."/>
            <person name="Hori S."/>
            <person name="Arai W."/>
            <person name="Tsubouchi T."/>
            <person name="Morono Y."/>
            <person name="Uchiyama I."/>
            <person name="Ito T."/>
            <person name="Fujiyama A."/>
            <person name="Inagaki F."/>
            <person name="Takami H."/>
        </authorList>
    </citation>
    <scope>NUCLEOTIDE SEQUENCE</scope>
    <source>
        <strain evidence="5">Expedition CK06-06</strain>
    </source>
</reference>
<protein>
    <recommendedName>
        <fullName evidence="4">Oligopeptide/dipeptide ABC transporter C-terminal domain-containing protein</fullName>
    </recommendedName>
</protein>
<evidence type="ECO:0000256" key="1">
    <source>
        <dbReference type="ARBA" id="ARBA00022448"/>
    </source>
</evidence>
<proteinExistence type="predicted"/>
<dbReference type="InterPro" id="IPR013563">
    <property type="entry name" value="Oligopep_ABC_C"/>
</dbReference>
<keyword evidence="3" id="KW-0067">ATP-binding</keyword>
<sequence length="99" mass="11157">AVMYLGKIVELANKKEIFDNPLHPYTEALLSAVPSLKPKGKDRILLRGDVPSPLNPPPGCHFHPRCHRVLPICRQKEPQLVEISPEHFVACHLHNTDNL</sequence>
<evidence type="ECO:0000256" key="3">
    <source>
        <dbReference type="ARBA" id="ARBA00022840"/>
    </source>
</evidence>
<dbReference type="PANTHER" id="PTHR43067:SF3">
    <property type="entry name" value="MALTOSE ABC TRANSPORTER, ATP-BINDING PROTEIN"/>
    <property type="match status" value="1"/>
</dbReference>
<dbReference type="GO" id="GO:0005524">
    <property type="term" value="F:ATP binding"/>
    <property type="evidence" value="ECO:0007669"/>
    <property type="project" value="UniProtKB-KW"/>
</dbReference>
<gene>
    <name evidence="5" type="ORF">S03H2_54516</name>
</gene>
<dbReference type="AlphaFoldDB" id="X1IMJ3"/>
<evidence type="ECO:0000256" key="2">
    <source>
        <dbReference type="ARBA" id="ARBA00022741"/>
    </source>
</evidence>
<accession>X1IMJ3</accession>
<dbReference type="PANTHER" id="PTHR43067">
    <property type="entry name" value="OLIGOPEPTIDE/DIPEPTIDE ABC TRANSPORTER, ATPASE SUBUNIT"/>
    <property type="match status" value="1"/>
</dbReference>
<keyword evidence="2" id="KW-0547">Nucleotide-binding</keyword>
<feature type="non-terminal residue" evidence="5">
    <location>
        <position position="1"/>
    </location>
</feature>
<evidence type="ECO:0000313" key="5">
    <source>
        <dbReference type="EMBL" id="GAH67339.1"/>
    </source>
</evidence>